<reference evidence="1 2" key="1">
    <citation type="submission" date="2020-02" db="EMBL/GenBank/DDBJ databases">
        <authorList>
            <person name="Ferguson B K."/>
        </authorList>
    </citation>
    <scope>NUCLEOTIDE SEQUENCE [LARGE SCALE GENOMIC DNA]</scope>
</reference>
<evidence type="ECO:0000313" key="1">
    <source>
        <dbReference type="EMBL" id="CAB0005939.1"/>
    </source>
</evidence>
<sequence>MSNTIIGLEHNRIIYQSDEIKIYFYPIIQRRFPLSATSGITFYERLNDHRKNSALSCVTNRREWGRGKATANLQALAFCGHLELNGGGETETRRMIRMQAGVRPVPSPSPSGPGANITFTCWRLAAPHIPHTLAPGIPSPIRSVTFPATPDTLLIMSIPSNVSKLSNGISSFRHPAAALCCACEAFEGVRYFRLTGNSIRVSHRLPEVDLPRGGSCRRYHLERRSCFSPRTTQVGQRRGGTQHRF</sequence>
<dbReference type="Proteomes" id="UP000479000">
    <property type="component" value="Unassembled WGS sequence"/>
</dbReference>
<evidence type="ECO:0000313" key="2">
    <source>
        <dbReference type="Proteomes" id="UP000479000"/>
    </source>
</evidence>
<keyword evidence="2" id="KW-1185">Reference proteome</keyword>
<dbReference type="EMBL" id="CADCXU010016946">
    <property type="protein sequence ID" value="CAB0005939.1"/>
    <property type="molecule type" value="Genomic_DNA"/>
</dbReference>
<proteinExistence type="predicted"/>
<name>A0A6H5GXJ1_9HEMI</name>
<organism evidence="1 2">
    <name type="scientific">Nesidiocoris tenuis</name>
    <dbReference type="NCBI Taxonomy" id="355587"/>
    <lineage>
        <taxon>Eukaryota</taxon>
        <taxon>Metazoa</taxon>
        <taxon>Ecdysozoa</taxon>
        <taxon>Arthropoda</taxon>
        <taxon>Hexapoda</taxon>
        <taxon>Insecta</taxon>
        <taxon>Pterygota</taxon>
        <taxon>Neoptera</taxon>
        <taxon>Paraneoptera</taxon>
        <taxon>Hemiptera</taxon>
        <taxon>Heteroptera</taxon>
        <taxon>Panheteroptera</taxon>
        <taxon>Cimicomorpha</taxon>
        <taxon>Miridae</taxon>
        <taxon>Dicyphina</taxon>
        <taxon>Nesidiocoris</taxon>
    </lineage>
</organism>
<dbReference type="AlphaFoldDB" id="A0A6H5GXJ1"/>
<accession>A0A6H5GXJ1</accession>
<gene>
    <name evidence="1" type="ORF">NTEN_LOCUS11416</name>
</gene>
<protein>
    <submittedName>
        <fullName evidence="1">Uncharacterized protein</fullName>
    </submittedName>
</protein>